<evidence type="ECO:0000313" key="10">
    <source>
        <dbReference type="EMBL" id="CAB4595018.1"/>
    </source>
</evidence>
<keyword evidence="4" id="KW-0827">Tyrosine biosynthesis</keyword>
<dbReference type="EMBL" id="CAEZUI010000044">
    <property type="protein sequence ID" value="CAB4595018.1"/>
    <property type="molecule type" value="Genomic_DNA"/>
</dbReference>
<feature type="domain" description="Prephenate/arogenate dehydrogenase" evidence="8">
    <location>
        <begin position="6"/>
        <end position="281"/>
    </location>
</feature>
<gene>
    <name evidence="10" type="ORF">UFOPK1807_00490</name>
</gene>
<dbReference type="PROSITE" id="PS51671">
    <property type="entry name" value="ACT"/>
    <property type="match status" value="1"/>
</dbReference>
<dbReference type="GO" id="GO:0004665">
    <property type="term" value="F:prephenate dehydrogenase (NADP+) activity"/>
    <property type="evidence" value="ECO:0007669"/>
    <property type="project" value="InterPro"/>
</dbReference>
<sequence>MGSELTKVSIVGSGLIGTSIALALTQAGVEVLMIDTEPRAQALAQDLVGSPITSTPSQLVIFALPISALSQVIASTYQSNLNSTFMDISSVKTKIKDEVEESELPSSKFLLTHPMAGREVGGAESARADLFAGRIWAYDPAGVSAQALAHGLTVIELCGATALPIDSGEHDLAVALTSHLPQLISTLMAKQLQQASAGVLDLAGAGLRDTTRIAASSAQLWQEIIVANAPALRPLLKKVIEDLTHISENIEDREAVRRFIEAGNKGRDLIPGKHGGLARNYTYLPVVIEDKAGELARLFDACALAAVNVEDLSIEHSPEQLTGLITLALSEDDAATLYQYLISNGWRAHLPRR</sequence>
<dbReference type="GO" id="GO:0006571">
    <property type="term" value="P:tyrosine biosynthetic process"/>
    <property type="evidence" value="ECO:0007669"/>
    <property type="project" value="UniProtKB-UniPathway"/>
</dbReference>
<comment type="catalytic activity">
    <reaction evidence="7">
        <text>prephenate + NAD(+) = 3-(4-hydroxyphenyl)pyruvate + CO2 + NADH</text>
        <dbReference type="Rhea" id="RHEA:13869"/>
        <dbReference type="ChEBI" id="CHEBI:16526"/>
        <dbReference type="ChEBI" id="CHEBI:29934"/>
        <dbReference type="ChEBI" id="CHEBI:36242"/>
        <dbReference type="ChEBI" id="CHEBI:57540"/>
        <dbReference type="ChEBI" id="CHEBI:57945"/>
        <dbReference type="EC" id="1.3.1.12"/>
    </reaction>
</comment>
<keyword evidence="4" id="KW-0028">Amino-acid biosynthesis</keyword>
<dbReference type="Gene3D" id="1.10.3660.10">
    <property type="entry name" value="6-phosphogluconate dehydrogenase C-terminal like domain"/>
    <property type="match status" value="1"/>
</dbReference>
<accession>A0A6J6GDX5</accession>
<dbReference type="SUPFAM" id="SSF51735">
    <property type="entry name" value="NAD(P)-binding Rossmann-fold domains"/>
    <property type="match status" value="1"/>
</dbReference>
<dbReference type="InterPro" id="IPR036291">
    <property type="entry name" value="NAD(P)-bd_dom_sf"/>
</dbReference>
<dbReference type="InterPro" id="IPR003099">
    <property type="entry name" value="Prephen_DH"/>
</dbReference>
<dbReference type="AlphaFoldDB" id="A0A6J6GDX5"/>
<dbReference type="PANTHER" id="PTHR21363">
    <property type="entry name" value="PREPHENATE DEHYDROGENASE"/>
    <property type="match status" value="1"/>
</dbReference>
<keyword evidence="5" id="KW-0560">Oxidoreductase</keyword>
<evidence type="ECO:0000256" key="1">
    <source>
        <dbReference type="ARBA" id="ARBA00005067"/>
    </source>
</evidence>
<organism evidence="10">
    <name type="scientific">freshwater metagenome</name>
    <dbReference type="NCBI Taxonomy" id="449393"/>
    <lineage>
        <taxon>unclassified sequences</taxon>
        <taxon>metagenomes</taxon>
        <taxon>ecological metagenomes</taxon>
    </lineage>
</organism>
<evidence type="ECO:0000256" key="4">
    <source>
        <dbReference type="ARBA" id="ARBA00022498"/>
    </source>
</evidence>
<evidence type="ECO:0000256" key="7">
    <source>
        <dbReference type="ARBA" id="ARBA00049260"/>
    </source>
</evidence>
<name>A0A6J6GDX5_9ZZZZ</name>
<evidence type="ECO:0000256" key="5">
    <source>
        <dbReference type="ARBA" id="ARBA00023002"/>
    </source>
</evidence>
<reference evidence="10" key="1">
    <citation type="submission" date="2020-05" db="EMBL/GenBank/DDBJ databases">
        <authorList>
            <person name="Chiriac C."/>
            <person name="Salcher M."/>
            <person name="Ghai R."/>
            <person name="Kavagutti S V."/>
        </authorList>
    </citation>
    <scope>NUCLEOTIDE SEQUENCE</scope>
</reference>
<dbReference type="InterPro" id="IPR046825">
    <property type="entry name" value="PDH_C"/>
</dbReference>
<evidence type="ECO:0000256" key="3">
    <source>
        <dbReference type="ARBA" id="ARBA00016891"/>
    </source>
</evidence>
<dbReference type="GO" id="GO:0070403">
    <property type="term" value="F:NAD+ binding"/>
    <property type="evidence" value="ECO:0007669"/>
    <property type="project" value="InterPro"/>
</dbReference>
<evidence type="ECO:0000259" key="8">
    <source>
        <dbReference type="PROSITE" id="PS51176"/>
    </source>
</evidence>
<dbReference type="InterPro" id="IPR046826">
    <property type="entry name" value="PDH_N"/>
</dbReference>
<protein>
    <recommendedName>
        <fullName evidence="3">Prephenate dehydrogenase</fullName>
        <ecNumber evidence="2">1.3.1.12</ecNumber>
    </recommendedName>
</protein>
<dbReference type="PANTHER" id="PTHR21363:SF0">
    <property type="entry name" value="PREPHENATE DEHYDROGENASE [NADP(+)]"/>
    <property type="match status" value="1"/>
</dbReference>
<dbReference type="GO" id="GO:0008977">
    <property type="term" value="F:prephenate dehydrogenase (NAD+) activity"/>
    <property type="evidence" value="ECO:0007669"/>
    <property type="project" value="UniProtKB-EC"/>
</dbReference>
<dbReference type="InterPro" id="IPR008927">
    <property type="entry name" value="6-PGluconate_DH-like_C_sf"/>
</dbReference>
<dbReference type="SUPFAM" id="SSF48179">
    <property type="entry name" value="6-phosphogluconate dehydrogenase C-terminal domain-like"/>
    <property type="match status" value="1"/>
</dbReference>
<comment type="pathway">
    <text evidence="1">Amino-acid biosynthesis; L-tyrosine biosynthesis; (4-hydroxyphenyl)pyruvate from prephenate (NAD(+) route): step 1/1.</text>
</comment>
<evidence type="ECO:0000256" key="6">
    <source>
        <dbReference type="ARBA" id="ARBA00023027"/>
    </source>
</evidence>
<dbReference type="PROSITE" id="PS51176">
    <property type="entry name" value="PDH_ADH"/>
    <property type="match status" value="1"/>
</dbReference>
<dbReference type="Pfam" id="PF02153">
    <property type="entry name" value="PDH_N"/>
    <property type="match status" value="1"/>
</dbReference>
<evidence type="ECO:0000259" key="9">
    <source>
        <dbReference type="PROSITE" id="PS51671"/>
    </source>
</evidence>
<dbReference type="Gene3D" id="3.40.50.720">
    <property type="entry name" value="NAD(P)-binding Rossmann-like Domain"/>
    <property type="match status" value="1"/>
</dbReference>
<dbReference type="UniPathway" id="UPA00122">
    <property type="reaction ID" value="UER00961"/>
</dbReference>
<feature type="domain" description="ACT" evidence="9">
    <location>
        <begin position="283"/>
        <end position="353"/>
    </location>
</feature>
<keyword evidence="6" id="KW-0520">NAD</keyword>
<proteinExistence type="predicted"/>
<dbReference type="InterPro" id="IPR002912">
    <property type="entry name" value="ACT_dom"/>
</dbReference>
<evidence type="ECO:0000256" key="2">
    <source>
        <dbReference type="ARBA" id="ARBA00012068"/>
    </source>
</evidence>
<dbReference type="InterPro" id="IPR050812">
    <property type="entry name" value="Preph/Arog_dehydrog"/>
</dbReference>
<dbReference type="EC" id="1.3.1.12" evidence="2"/>
<keyword evidence="4" id="KW-0057">Aromatic amino acid biosynthesis</keyword>
<dbReference type="Pfam" id="PF20463">
    <property type="entry name" value="PDH_C"/>
    <property type="match status" value="1"/>
</dbReference>